<dbReference type="KEGG" id="hrr:HZS55_19400"/>
<keyword evidence="1" id="KW-0472">Membrane</keyword>
<feature type="domain" description="DUF7315" evidence="2">
    <location>
        <begin position="1"/>
        <end position="83"/>
    </location>
</feature>
<dbReference type="Pfam" id="PF23997">
    <property type="entry name" value="DUF7315"/>
    <property type="match status" value="1"/>
</dbReference>
<dbReference type="AlphaFoldDB" id="A0A7D5P635"/>
<keyword evidence="1" id="KW-1133">Transmembrane helix</keyword>
<feature type="transmembrane region" description="Helical" evidence="1">
    <location>
        <begin position="44"/>
        <end position="65"/>
    </location>
</feature>
<sequence>MVVPDAVYKRVTVFSTLFAVAAVVGGFLLLDVATDRATAELSEVQPLVALAGLGLIVVGAVTYAFSTRFRADGMGNAKDETDEISDNG</sequence>
<reference evidence="3 4" key="1">
    <citation type="submission" date="2020-07" db="EMBL/GenBank/DDBJ databases">
        <title>Halosimplex pelagicum sp. nov. and Halosimplex rubrum sp. nov., isolated from salted brown alga Laminaria, and emended description of the genus Halosimplex.</title>
        <authorList>
            <person name="Cui H."/>
        </authorList>
    </citation>
    <scope>NUCLEOTIDE SEQUENCE [LARGE SCALE GENOMIC DNA]</scope>
    <source>
        <strain evidence="3 4">R27</strain>
    </source>
</reference>
<name>A0A7D5P635_9EURY</name>
<accession>A0A7D5P635</accession>
<organism evidence="3 4">
    <name type="scientific">Halosimplex rubrum</name>
    <dbReference type="NCBI Taxonomy" id="869889"/>
    <lineage>
        <taxon>Archaea</taxon>
        <taxon>Methanobacteriati</taxon>
        <taxon>Methanobacteriota</taxon>
        <taxon>Stenosarchaea group</taxon>
        <taxon>Halobacteria</taxon>
        <taxon>Halobacteriales</taxon>
        <taxon>Haloarculaceae</taxon>
        <taxon>Halosimplex</taxon>
    </lineage>
</organism>
<protein>
    <recommendedName>
        <fullName evidence="2">DUF7315 domain-containing protein</fullName>
    </recommendedName>
</protein>
<evidence type="ECO:0000313" key="3">
    <source>
        <dbReference type="EMBL" id="QLH80061.1"/>
    </source>
</evidence>
<feature type="transmembrane region" description="Helical" evidence="1">
    <location>
        <begin position="12"/>
        <end position="32"/>
    </location>
</feature>
<evidence type="ECO:0000259" key="2">
    <source>
        <dbReference type="Pfam" id="PF23997"/>
    </source>
</evidence>
<gene>
    <name evidence="3" type="ORF">HZS55_19400</name>
</gene>
<evidence type="ECO:0000313" key="4">
    <source>
        <dbReference type="Proteomes" id="UP000509667"/>
    </source>
</evidence>
<dbReference type="EMBL" id="CP058910">
    <property type="protein sequence ID" value="QLH80061.1"/>
    <property type="molecule type" value="Genomic_DNA"/>
</dbReference>
<proteinExistence type="predicted"/>
<keyword evidence="4" id="KW-1185">Reference proteome</keyword>
<evidence type="ECO:0000256" key="1">
    <source>
        <dbReference type="SAM" id="Phobius"/>
    </source>
</evidence>
<dbReference type="Proteomes" id="UP000509667">
    <property type="component" value="Chromosome"/>
</dbReference>
<keyword evidence="1" id="KW-0812">Transmembrane</keyword>
<dbReference type="InterPro" id="IPR055739">
    <property type="entry name" value="DUF7315"/>
</dbReference>
<dbReference type="OrthoDB" id="214462at2157"/>